<evidence type="ECO:0000256" key="15">
    <source>
        <dbReference type="ARBA" id="ARBA00023172"/>
    </source>
</evidence>
<keyword evidence="5" id="KW-0479">Metal-binding</keyword>
<evidence type="ECO:0000256" key="9">
    <source>
        <dbReference type="ARBA" id="ARBA00022842"/>
    </source>
</evidence>
<dbReference type="GO" id="GO:0006508">
    <property type="term" value="P:proteolysis"/>
    <property type="evidence" value="ECO:0007669"/>
    <property type="project" value="UniProtKB-KW"/>
</dbReference>
<evidence type="ECO:0000256" key="2">
    <source>
        <dbReference type="ARBA" id="ARBA00022679"/>
    </source>
</evidence>
<dbReference type="InterPro" id="IPR000953">
    <property type="entry name" value="Chromo/chromo_shadow_dom"/>
</dbReference>
<dbReference type="GO" id="GO:0004519">
    <property type="term" value="F:endonuclease activity"/>
    <property type="evidence" value="ECO:0007669"/>
    <property type="project" value="UniProtKB-KW"/>
</dbReference>
<gene>
    <name evidence="18" type="ORF">O181_082261</name>
</gene>
<dbReference type="InterPro" id="IPR012337">
    <property type="entry name" value="RNaseH-like_sf"/>
</dbReference>
<evidence type="ECO:0008006" key="20">
    <source>
        <dbReference type="Google" id="ProtNLM"/>
    </source>
</evidence>
<comment type="caution">
    <text evidence="18">The sequence shown here is derived from an EMBL/GenBank/DDBJ whole genome shotgun (WGS) entry which is preliminary data.</text>
</comment>
<organism evidence="18 19">
    <name type="scientific">Austropuccinia psidii MF-1</name>
    <dbReference type="NCBI Taxonomy" id="1389203"/>
    <lineage>
        <taxon>Eukaryota</taxon>
        <taxon>Fungi</taxon>
        <taxon>Dikarya</taxon>
        <taxon>Basidiomycota</taxon>
        <taxon>Pucciniomycotina</taxon>
        <taxon>Pucciniomycetes</taxon>
        <taxon>Pucciniales</taxon>
        <taxon>Sphaerophragmiaceae</taxon>
        <taxon>Austropuccinia</taxon>
    </lineage>
</organism>
<accession>A0A9Q3IGR6</accession>
<dbReference type="SUPFAM" id="SSF56672">
    <property type="entry name" value="DNA/RNA polymerases"/>
    <property type="match status" value="1"/>
</dbReference>
<dbReference type="Pfam" id="PF00385">
    <property type="entry name" value="Chromo"/>
    <property type="match status" value="1"/>
</dbReference>
<dbReference type="GO" id="GO:0003723">
    <property type="term" value="F:RNA binding"/>
    <property type="evidence" value="ECO:0007669"/>
    <property type="project" value="UniProtKB-KW"/>
</dbReference>
<keyword evidence="12" id="KW-0695">RNA-directed DNA polymerase</keyword>
<keyword evidence="11" id="KW-0229">DNA integration</keyword>
<evidence type="ECO:0000256" key="12">
    <source>
        <dbReference type="ARBA" id="ARBA00022918"/>
    </source>
</evidence>
<keyword evidence="6" id="KW-0064">Aspartyl protease</keyword>
<dbReference type="PANTHER" id="PTHR37984">
    <property type="entry name" value="PROTEIN CBG26694"/>
    <property type="match status" value="1"/>
</dbReference>
<dbReference type="InterPro" id="IPR016197">
    <property type="entry name" value="Chromo-like_dom_sf"/>
</dbReference>
<dbReference type="Proteomes" id="UP000765509">
    <property type="component" value="Unassembled WGS sequence"/>
</dbReference>
<dbReference type="PANTHER" id="PTHR37984:SF5">
    <property type="entry name" value="PROTEIN NYNRIN-LIKE"/>
    <property type="match status" value="1"/>
</dbReference>
<dbReference type="SUPFAM" id="SSF53098">
    <property type="entry name" value="Ribonuclease H-like"/>
    <property type="match status" value="1"/>
</dbReference>
<feature type="domain" description="Integrase catalytic" evidence="17">
    <location>
        <begin position="283"/>
        <end position="442"/>
    </location>
</feature>
<dbReference type="Gene3D" id="3.30.420.10">
    <property type="entry name" value="Ribonuclease H-like superfamily/Ribonuclease H"/>
    <property type="match status" value="1"/>
</dbReference>
<dbReference type="Pfam" id="PF17921">
    <property type="entry name" value="Integrase_H2C2"/>
    <property type="match status" value="1"/>
</dbReference>
<evidence type="ECO:0000259" key="17">
    <source>
        <dbReference type="PROSITE" id="PS50994"/>
    </source>
</evidence>
<dbReference type="InterPro" id="IPR050951">
    <property type="entry name" value="Retrovirus_Pol_polyprotein"/>
</dbReference>
<protein>
    <recommendedName>
        <fullName evidence="20">Integrase catalytic domain-containing protein</fullName>
    </recommendedName>
</protein>
<dbReference type="InterPro" id="IPR043502">
    <property type="entry name" value="DNA/RNA_pol_sf"/>
</dbReference>
<evidence type="ECO:0000256" key="8">
    <source>
        <dbReference type="ARBA" id="ARBA00022801"/>
    </source>
</evidence>
<dbReference type="EMBL" id="AVOT02047280">
    <property type="protein sequence ID" value="MBW0542546.1"/>
    <property type="molecule type" value="Genomic_DNA"/>
</dbReference>
<evidence type="ECO:0000256" key="13">
    <source>
        <dbReference type="ARBA" id="ARBA00022932"/>
    </source>
</evidence>
<dbReference type="Gene3D" id="2.40.50.40">
    <property type="match status" value="1"/>
</dbReference>
<dbReference type="InterPro" id="IPR041588">
    <property type="entry name" value="Integrase_H2C2"/>
</dbReference>
<keyword evidence="10" id="KW-0694">RNA-binding</keyword>
<evidence type="ECO:0000256" key="5">
    <source>
        <dbReference type="ARBA" id="ARBA00022723"/>
    </source>
</evidence>
<dbReference type="GO" id="GO:0003964">
    <property type="term" value="F:RNA-directed DNA polymerase activity"/>
    <property type="evidence" value="ECO:0007669"/>
    <property type="project" value="UniProtKB-KW"/>
</dbReference>
<keyword evidence="15" id="KW-0233">DNA recombination</keyword>
<dbReference type="PROSITE" id="PS50013">
    <property type="entry name" value="CHROMO_2"/>
    <property type="match status" value="1"/>
</dbReference>
<keyword evidence="13" id="KW-0239">DNA-directed DNA polymerase</keyword>
<dbReference type="CDD" id="cd00024">
    <property type="entry name" value="CD_CSD"/>
    <property type="match status" value="1"/>
</dbReference>
<dbReference type="InterPro" id="IPR001584">
    <property type="entry name" value="Integrase_cat-core"/>
</dbReference>
<evidence type="ECO:0000256" key="4">
    <source>
        <dbReference type="ARBA" id="ARBA00022722"/>
    </source>
</evidence>
<name>A0A9Q3IGR6_9BASI</name>
<dbReference type="GO" id="GO:0004190">
    <property type="term" value="F:aspartic-type endopeptidase activity"/>
    <property type="evidence" value="ECO:0007669"/>
    <property type="project" value="UniProtKB-KW"/>
</dbReference>
<dbReference type="GO" id="GO:0003677">
    <property type="term" value="F:DNA binding"/>
    <property type="evidence" value="ECO:0007669"/>
    <property type="project" value="UniProtKB-KW"/>
</dbReference>
<dbReference type="GO" id="GO:0006310">
    <property type="term" value="P:DNA recombination"/>
    <property type="evidence" value="ECO:0007669"/>
    <property type="project" value="UniProtKB-KW"/>
</dbReference>
<dbReference type="Gene3D" id="1.10.340.70">
    <property type="match status" value="1"/>
</dbReference>
<keyword evidence="19" id="KW-1185">Reference proteome</keyword>
<evidence type="ECO:0000259" key="16">
    <source>
        <dbReference type="PROSITE" id="PS50013"/>
    </source>
</evidence>
<dbReference type="InterPro" id="IPR036397">
    <property type="entry name" value="RNaseH_sf"/>
</dbReference>
<keyword evidence="7" id="KW-0255">Endonuclease</keyword>
<dbReference type="GO" id="GO:0005634">
    <property type="term" value="C:nucleus"/>
    <property type="evidence" value="ECO:0007669"/>
    <property type="project" value="UniProtKB-ARBA"/>
</dbReference>
<evidence type="ECO:0000256" key="14">
    <source>
        <dbReference type="ARBA" id="ARBA00023125"/>
    </source>
</evidence>
<dbReference type="OrthoDB" id="3341476at2759"/>
<feature type="non-terminal residue" evidence="18">
    <location>
        <position position="1"/>
    </location>
</feature>
<evidence type="ECO:0000256" key="11">
    <source>
        <dbReference type="ARBA" id="ARBA00022908"/>
    </source>
</evidence>
<evidence type="ECO:0000256" key="6">
    <source>
        <dbReference type="ARBA" id="ARBA00022750"/>
    </source>
</evidence>
<dbReference type="Pfam" id="PF24626">
    <property type="entry name" value="SH3_Tf2-1"/>
    <property type="match status" value="1"/>
</dbReference>
<keyword evidence="1" id="KW-0645">Protease</keyword>
<keyword evidence="2" id="KW-0808">Transferase</keyword>
<feature type="domain" description="Chromo" evidence="16">
    <location>
        <begin position="583"/>
        <end position="644"/>
    </location>
</feature>
<dbReference type="InterPro" id="IPR023780">
    <property type="entry name" value="Chromo_domain"/>
</dbReference>
<evidence type="ECO:0000256" key="10">
    <source>
        <dbReference type="ARBA" id="ARBA00022884"/>
    </source>
</evidence>
<keyword evidence="4" id="KW-0540">Nuclease</keyword>
<dbReference type="Pfam" id="PF17917">
    <property type="entry name" value="RT_RNaseH"/>
    <property type="match status" value="1"/>
</dbReference>
<evidence type="ECO:0000256" key="7">
    <source>
        <dbReference type="ARBA" id="ARBA00022759"/>
    </source>
</evidence>
<dbReference type="InterPro" id="IPR056924">
    <property type="entry name" value="SH3_Tf2-1"/>
</dbReference>
<dbReference type="InterPro" id="IPR041373">
    <property type="entry name" value="RT_RNaseH"/>
</dbReference>
<sequence>TDASDYALGAVLSQVSDSGKHPIAFDSRKLIPAELNYEIHDKELLGIVWALKRWRAFLLSLASPFEVLTNHSSLQYFMSSKVLTHRQGHWAEFVSEFHFSITYRPGRLATLPDALSRRDDVYLERGEDFISKNPMNFQRIIKQDEVQPSRYFAVKLESFSNLIDSIKKELWQDSQYRSILEELGKGKSIQDSYLDSSSQLLLFKDWVVVPNDPTIQLSILQKRHNSPLAGYPGQEKTLKLVKRDFHWSGMTQFIKDFVSSCQQCSRNKNIHHKNFGLLKPLPIPNSPWICLSMDFITQLPLSNSFDSILVLMDRFSKMVVFIPTMSSITSLDLAHLSIKNIFSKHGLPSSIVSDGCPFFVSFFWTNLCQKLKISRDLSTSYHPETDGQTERVNQILETYLLMYVSYNQDDWNTWLPLAEFAYNNSDHSSSKPSPFFTVYERDPQFDSVHIIQDTPAGMFLTEIQSVQQDVKRELEVAINRFKRYADKSRASPPVFNPGDMVWLSSKNIKSTRPTKKLSERWLGPFPILKKVSTHAYHLKLPSQWKSIHPVFHIYLLEPVKTSTIPNRHQEPPPLITIEEEVEWEVSQVLDSKLKRRKLWYLVEWKCSSQDPERSIWEPAENLKNCPDLFKGFHSLYPDKPGPNSSKA</sequence>
<evidence type="ECO:0000256" key="1">
    <source>
        <dbReference type="ARBA" id="ARBA00022670"/>
    </source>
</evidence>
<dbReference type="SUPFAM" id="SSF54160">
    <property type="entry name" value="Chromo domain-like"/>
    <property type="match status" value="1"/>
</dbReference>
<reference evidence="18" key="1">
    <citation type="submission" date="2021-03" db="EMBL/GenBank/DDBJ databases">
        <title>Draft genome sequence of rust myrtle Austropuccinia psidii MF-1, a brazilian biotype.</title>
        <authorList>
            <person name="Quecine M.C."/>
            <person name="Pachon D.M.R."/>
            <person name="Bonatelli M.L."/>
            <person name="Correr F.H."/>
            <person name="Franceschini L.M."/>
            <person name="Leite T.F."/>
            <person name="Margarido G.R.A."/>
            <person name="Almeida C.A."/>
            <person name="Ferrarezi J.A."/>
            <person name="Labate C.A."/>
        </authorList>
    </citation>
    <scope>NUCLEOTIDE SEQUENCE</scope>
    <source>
        <strain evidence="18">MF-1</strain>
    </source>
</reference>
<proteinExistence type="predicted"/>
<keyword evidence="3" id="KW-0548">Nucleotidyltransferase</keyword>
<keyword evidence="9" id="KW-0460">Magnesium</keyword>
<dbReference type="GO" id="GO:0046872">
    <property type="term" value="F:metal ion binding"/>
    <property type="evidence" value="ECO:0007669"/>
    <property type="project" value="UniProtKB-KW"/>
</dbReference>
<dbReference type="GO" id="GO:0003887">
    <property type="term" value="F:DNA-directed DNA polymerase activity"/>
    <property type="evidence" value="ECO:0007669"/>
    <property type="project" value="UniProtKB-KW"/>
</dbReference>
<keyword evidence="8" id="KW-0378">Hydrolase</keyword>
<dbReference type="PROSITE" id="PS50994">
    <property type="entry name" value="INTEGRASE"/>
    <property type="match status" value="1"/>
</dbReference>
<keyword evidence="14" id="KW-0238">DNA-binding</keyword>
<dbReference type="CDD" id="cd09274">
    <property type="entry name" value="RNase_HI_RT_Ty3"/>
    <property type="match status" value="1"/>
</dbReference>
<evidence type="ECO:0000256" key="3">
    <source>
        <dbReference type="ARBA" id="ARBA00022695"/>
    </source>
</evidence>
<dbReference type="GO" id="GO:0015074">
    <property type="term" value="P:DNA integration"/>
    <property type="evidence" value="ECO:0007669"/>
    <property type="project" value="UniProtKB-KW"/>
</dbReference>
<dbReference type="GO" id="GO:0006338">
    <property type="term" value="P:chromatin remodeling"/>
    <property type="evidence" value="ECO:0007669"/>
    <property type="project" value="UniProtKB-ARBA"/>
</dbReference>
<evidence type="ECO:0000313" key="18">
    <source>
        <dbReference type="EMBL" id="MBW0542546.1"/>
    </source>
</evidence>
<dbReference type="AlphaFoldDB" id="A0A9Q3IGR6"/>
<evidence type="ECO:0000313" key="19">
    <source>
        <dbReference type="Proteomes" id="UP000765509"/>
    </source>
</evidence>